<feature type="domain" description="EVE" evidence="4">
    <location>
        <begin position="84"/>
        <end position="240"/>
    </location>
</feature>
<keyword evidence="2" id="KW-0539">Nucleus</keyword>
<evidence type="ECO:0000256" key="2">
    <source>
        <dbReference type="ARBA" id="ARBA00023242"/>
    </source>
</evidence>
<dbReference type="AlphaFoldDB" id="A0A433QN02"/>
<dbReference type="Gene3D" id="3.10.590.10">
    <property type="entry name" value="ph1033 like domains"/>
    <property type="match status" value="1"/>
</dbReference>
<comment type="subcellular location">
    <subcellularLocation>
        <location evidence="1">Nucleus</location>
    </subcellularLocation>
</comment>
<reference evidence="5 6" key="1">
    <citation type="journal article" date="2018" name="New Phytol.">
        <title>Phylogenomics of Endogonaceae and evolution of mycorrhizas within Mucoromycota.</title>
        <authorList>
            <person name="Chang Y."/>
            <person name="Desiro A."/>
            <person name="Na H."/>
            <person name="Sandor L."/>
            <person name="Lipzen A."/>
            <person name="Clum A."/>
            <person name="Barry K."/>
            <person name="Grigoriev I.V."/>
            <person name="Martin F.M."/>
            <person name="Stajich J.E."/>
            <person name="Smith M.E."/>
            <person name="Bonito G."/>
            <person name="Spatafora J.W."/>
        </authorList>
    </citation>
    <scope>NUCLEOTIDE SEQUENCE [LARGE SCALE GENOMIC DNA]</scope>
    <source>
        <strain evidence="5 6">AD002</strain>
    </source>
</reference>
<evidence type="ECO:0000256" key="3">
    <source>
        <dbReference type="SAM" id="MobiDB-lite"/>
    </source>
</evidence>
<dbReference type="PANTHER" id="PTHR14087">
    <property type="entry name" value="THYMOCYTE NUCLEAR PROTEIN 1"/>
    <property type="match status" value="1"/>
</dbReference>
<dbReference type="InterPro" id="IPR015947">
    <property type="entry name" value="PUA-like_sf"/>
</dbReference>
<sequence length="245" mass="28524">MAEGSRSKSQRIKNQAEMVKGNQPETTVKPAKRRAASTTRDKKESILSTTAKRARKTTKDVGKILADEATPKIDTNNNEPGTVRYWLMKAEPDSRIVKGKDVKFRTSQWDGVRNFEARNIMRDRMKTGDKTNLEQYSPFHFYLQPKGAILSFKLQRAWNRRNCGDTALDESHPYYDPNSKEDNPKWFMVDVKFVRKLNRFLALKELQSYKDAELSDMALIKRGRLSVQPVKKEEFEFILRLEEKE</sequence>
<evidence type="ECO:0000259" key="4">
    <source>
        <dbReference type="Pfam" id="PF01878"/>
    </source>
</evidence>
<dbReference type="SUPFAM" id="SSF88697">
    <property type="entry name" value="PUA domain-like"/>
    <property type="match status" value="1"/>
</dbReference>
<dbReference type="GO" id="GO:0005634">
    <property type="term" value="C:nucleus"/>
    <property type="evidence" value="ECO:0007669"/>
    <property type="project" value="UniProtKB-SubCell"/>
</dbReference>
<dbReference type="EMBL" id="RBNJ01003255">
    <property type="protein sequence ID" value="RUS31147.1"/>
    <property type="molecule type" value="Genomic_DNA"/>
</dbReference>
<evidence type="ECO:0000256" key="1">
    <source>
        <dbReference type="ARBA" id="ARBA00004123"/>
    </source>
</evidence>
<gene>
    <name evidence="5" type="ORF">BC938DRAFT_478388</name>
</gene>
<keyword evidence="6" id="KW-1185">Reference proteome</keyword>
<dbReference type="InterPro" id="IPR052181">
    <property type="entry name" value="5hmC_binding"/>
</dbReference>
<dbReference type="InterPro" id="IPR047197">
    <property type="entry name" value="THYN1-like_EVE"/>
</dbReference>
<protein>
    <submittedName>
        <fullName evidence="5">Thymocyte nuclear protein 1</fullName>
    </submittedName>
</protein>
<dbReference type="CDD" id="cd21133">
    <property type="entry name" value="EVE"/>
    <property type="match status" value="1"/>
</dbReference>
<comment type="caution">
    <text evidence="5">The sequence shown here is derived from an EMBL/GenBank/DDBJ whole genome shotgun (WGS) entry which is preliminary data.</text>
</comment>
<proteinExistence type="predicted"/>
<evidence type="ECO:0000313" key="6">
    <source>
        <dbReference type="Proteomes" id="UP000274822"/>
    </source>
</evidence>
<dbReference type="Proteomes" id="UP000274822">
    <property type="component" value="Unassembled WGS sequence"/>
</dbReference>
<evidence type="ECO:0000313" key="5">
    <source>
        <dbReference type="EMBL" id="RUS31147.1"/>
    </source>
</evidence>
<dbReference type="PANTHER" id="PTHR14087:SF7">
    <property type="entry name" value="THYMOCYTE NUCLEAR PROTEIN 1"/>
    <property type="match status" value="1"/>
</dbReference>
<organism evidence="5 6">
    <name type="scientific">Jimgerdemannia flammicorona</name>
    <dbReference type="NCBI Taxonomy" id="994334"/>
    <lineage>
        <taxon>Eukaryota</taxon>
        <taxon>Fungi</taxon>
        <taxon>Fungi incertae sedis</taxon>
        <taxon>Mucoromycota</taxon>
        <taxon>Mucoromycotina</taxon>
        <taxon>Endogonomycetes</taxon>
        <taxon>Endogonales</taxon>
        <taxon>Endogonaceae</taxon>
        <taxon>Jimgerdemannia</taxon>
    </lineage>
</organism>
<name>A0A433QN02_9FUNG</name>
<dbReference type="InterPro" id="IPR002740">
    <property type="entry name" value="EVE_domain"/>
</dbReference>
<dbReference type="Pfam" id="PF01878">
    <property type="entry name" value="EVE"/>
    <property type="match status" value="1"/>
</dbReference>
<feature type="region of interest" description="Disordered" evidence="3">
    <location>
        <begin position="1"/>
        <end position="54"/>
    </location>
</feature>
<accession>A0A433QN02</accession>